<evidence type="ECO:0000313" key="2">
    <source>
        <dbReference type="Proteomes" id="UP000827872"/>
    </source>
</evidence>
<proteinExistence type="predicted"/>
<gene>
    <name evidence="1" type="ORF">K3G42_028675</name>
</gene>
<evidence type="ECO:0000313" key="1">
    <source>
        <dbReference type="EMBL" id="KAH8000773.1"/>
    </source>
</evidence>
<name>A0ACB8F697_9SAUR</name>
<keyword evidence="2" id="KW-1185">Reference proteome</keyword>
<sequence length="81" mass="8527">MAKTEQVLSLEPQHELKFRGLASPGGTLTIPGRILPLEGQTSPKTLLGLGAVGVVTFGRFGVEGGTLELARRCLIRPCVSV</sequence>
<accession>A0ACB8F697</accession>
<organism evidence="1 2">
    <name type="scientific">Sphaerodactylus townsendi</name>
    <dbReference type="NCBI Taxonomy" id="933632"/>
    <lineage>
        <taxon>Eukaryota</taxon>
        <taxon>Metazoa</taxon>
        <taxon>Chordata</taxon>
        <taxon>Craniata</taxon>
        <taxon>Vertebrata</taxon>
        <taxon>Euteleostomi</taxon>
        <taxon>Lepidosauria</taxon>
        <taxon>Squamata</taxon>
        <taxon>Bifurcata</taxon>
        <taxon>Gekkota</taxon>
        <taxon>Sphaerodactylidae</taxon>
        <taxon>Sphaerodactylus</taxon>
    </lineage>
</organism>
<dbReference type="EMBL" id="CM037618">
    <property type="protein sequence ID" value="KAH8000773.1"/>
    <property type="molecule type" value="Genomic_DNA"/>
</dbReference>
<dbReference type="Proteomes" id="UP000827872">
    <property type="component" value="Linkage Group LG05"/>
</dbReference>
<reference evidence="1" key="1">
    <citation type="submission" date="2021-08" db="EMBL/GenBank/DDBJ databases">
        <title>The first chromosome-level gecko genome reveals the dynamic sex chromosomes of Neotropical dwarf geckos (Sphaerodactylidae: Sphaerodactylus).</title>
        <authorList>
            <person name="Pinto B.J."/>
            <person name="Keating S.E."/>
            <person name="Gamble T."/>
        </authorList>
    </citation>
    <scope>NUCLEOTIDE SEQUENCE</scope>
    <source>
        <strain evidence="1">TG3544</strain>
    </source>
</reference>
<protein>
    <submittedName>
        <fullName evidence="1">Uncharacterized protein</fullName>
    </submittedName>
</protein>
<comment type="caution">
    <text evidence="1">The sequence shown here is derived from an EMBL/GenBank/DDBJ whole genome shotgun (WGS) entry which is preliminary data.</text>
</comment>